<reference evidence="2" key="2">
    <citation type="submission" date="2021-08" db="EMBL/GenBank/DDBJ databases">
        <authorList>
            <person name="Tani A."/>
            <person name="Ola A."/>
            <person name="Ogura Y."/>
            <person name="Katsura K."/>
            <person name="Hayashi T."/>
        </authorList>
    </citation>
    <scope>NUCLEOTIDE SEQUENCE</scope>
    <source>
        <strain evidence="2">KCTC 52305</strain>
    </source>
</reference>
<evidence type="ECO:0000313" key="3">
    <source>
        <dbReference type="Proteomes" id="UP001055167"/>
    </source>
</evidence>
<comment type="caution">
    <text evidence="2">The sequence shown here is derived from an EMBL/GenBank/DDBJ whole genome shotgun (WGS) entry which is preliminary data.</text>
</comment>
<organism evidence="2 3">
    <name type="scientific">Methylobacterium crusticola</name>
    <dbReference type="NCBI Taxonomy" id="1697972"/>
    <lineage>
        <taxon>Bacteria</taxon>
        <taxon>Pseudomonadati</taxon>
        <taxon>Pseudomonadota</taxon>
        <taxon>Alphaproteobacteria</taxon>
        <taxon>Hyphomicrobiales</taxon>
        <taxon>Methylobacteriaceae</taxon>
        <taxon>Methylobacterium</taxon>
    </lineage>
</organism>
<protein>
    <recommendedName>
        <fullName evidence="1">Anti-sigma K factor RskA C-terminal domain-containing protein</fullName>
    </recommendedName>
</protein>
<sequence>MAASLPPRAPGVPVVTAAERDALAAEHVLGVLDEPDAARAARLVESDAEFAALVEAWRTRLAEIDATAPAQPAGEALWLRIEGGLGGTLPVLSYPSLADRLIGLWNSLGFWRGAGLVAGTACLALTAGLVVLWARPPAPVLIAALLTEDNRVAAIVNVAADGRTDLIPLADVPVPSGRALQVWTLWDRSRGPVSVGLTRTPRRLDLRVGDLPRAVPDQLFEITLEPESGSPTGRPTGPVLMKGLAARTL</sequence>
<evidence type="ECO:0000259" key="1">
    <source>
        <dbReference type="Pfam" id="PF10099"/>
    </source>
</evidence>
<dbReference type="Proteomes" id="UP001055167">
    <property type="component" value="Unassembled WGS sequence"/>
</dbReference>
<evidence type="ECO:0000313" key="2">
    <source>
        <dbReference type="EMBL" id="GJD53591.1"/>
    </source>
</evidence>
<gene>
    <name evidence="2" type="ORF">OPKNFCMD_6368</name>
</gene>
<proteinExistence type="predicted"/>
<reference evidence="2" key="1">
    <citation type="journal article" date="2021" name="Front. Microbiol.">
        <title>Comprehensive Comparative Genomics and Phenotyping of Methylobacterium Species.</title>
        <authorList>
            <person name="Alessa O."/>
            <person name="Ogura Y."/>
            <person name="Fujitani Y."/>
            <person name="Takami H."/>
            <person name="Hayashi T."/>
            <person name="Sahin N."/>
            <person name="Tani A."/>
        </authorList>
    </citation>
    <scope>NUCLEOTIDE SEQUENCE</scope>
    <source>
        <strain evidence="2">KCTC 52305</strain>
    </source>
</reference>
<keyword evidence="3" id="KW-1185">Reference proteome</keyword>
<dbReference type="EMBL" id="BPQH01000032">
    <property type="protein sequence ID" value="GJD53591.1"/>
    <property type="molecule type" value="Genomic_DNA"/>
</dbReference>
<accession>A0ABQ4R8E0</accession>
<feature type="domain" description="Anti-sigma K factor RskA C-terminal" evidence="1">
    <location>
        <begin position="118"/>
        <end position="239"/>
    </location>
</feature>
<dbReference type="InterPro" id="IPR018764">
    <property type="entry name" value="RskA_C"/>
</dbReference>
<dbReference type="Pfam" id="PF10099">
    <property type="entry name" value="RskA_C"/>
    <property type="match status" value="1"/>
</dbReference>
<name>A0ABQ4R8E0_9HYPH</name>